<protein>
    <recommendedName>
        <fullName evidence="3">Ciliary associated calcium binding coiled-coil 1</fullName>
    </recommendedName>
</protein>
<feature type="non-terminal residue" evidence="1">
    <location>
        <position position="287"/>
    </location>
</feature>
<keyword evidence="2" id="KW-1185">Reference proteome</keyword>
<sequence>TECSSEQDSVLAYVQLSKEESEQMLLMNVHEIQSKLRDKFCLDSETSLKDAAVLDYYVGATHWGQQQGYSVQQLSVLFTMVHTLLNKIKEEQVPLVDLISEFHNMIAMTCRDTTTENIFSIQQSKAITDFLSSSLFQHYTLYQFLFSTPQDEEIITKDFFVEVPVPYGVPFPKSLDEGLPEEIFTTISALESLQLETATESQEDTDTSETKCETPIEVELPPDANNIFEKLTPEDVKAVITETCAVILNNLEKDVEKKITQQKATALTKLNMIQNIPPLSGKSSDSK</sequence>
<gene>
    <name evidence="1" type="ORF">CUNI_LOCUS9940</name>
</gene>
<dbReference type="PANTHER" id="PTHR28457">
    <property type="entry name" value="COILED-COIL DOMAIN-CONTAINING PROTEIN 189"/>
    <property type="match status" value="1"/>
</dbReference>
<comment type="caution">
    <text evidence="1">The sequence shown here is derived from an EMBL/GenBank/DDBJ whole genome shotgun (WGS) entry which is preliminary data.</text>
</comment>
<proteinExistence type="predicted"/>
<evidence type="ECO:0000313" key="2">
    <source>
        <dbReference type="Proteomes" id="UP000678393"/>
    </source>
</evidence>
<dbReference type="PANTHER" id="PTHR28457:SF3">
    <property type="entry name" value="CILIARY-ASSOCIATED CALCIUM-BINDING COILED-COIL PROTEIN 1"/>
    <property type="match status" value="1"/>
</dbReference>
<dbReference type="InterPro" id="IPR032727">
    <property type="entry name" value="CLAMP"/>
</dbReference>
<dbReference type="OrthoDB" id="2126027at2759"/>
<name>A0A8S3ZBP0_9EUPU</name>
<evidence type="ECO:0000313" key="1">
    <source>
        <dbReference type="EMBL" id="CAG5124382.1"/>
    </source>
</evidence>
<dbReference type="Proteomes" id="UP000678393">
    <property type="component" value="Unassembled WGS sequence"/>
</dbReference>
<dbReference type="Pfam" id="PF14769">
    <property type="entry name" value="CLAMP"/>
    <property type="match status" value="1"/>
</dbReference>
<dbReference type="AlphaFoldDB" id="A0A8S3ZBP0"/>
<reference evidence="1" key="1">
    <citation type="submission" date="2021-04" db="EMBL/GenBank/DDBJ databases">
        <authorList>
            <consortium name="Molecular Ecology Group"/>
        </authorList>
    </citation>
    <scope>NUCLEOTIDE SEQUENCE</scope>
</reference>
<organism evidence="1 2">
    <name type="scientific">Candidula unifasciata</name>
    <dbReference type="NCBI Taxonomy" id="100452"/>
    <lineage>
        <taxon>Eukaryota</taxon>
        <taxon>Metazoa</taxon>
        <taxon>Spiralia</taxon>
        <taxon>Lophotrochozoa</taxon>
        <taxon>Mollusca</taxon>
        <taxon>Gastropoda</taxon>
        <taxon>Heterobranchia</taxon>
        <taxon>Euthyneura</taxon>
        <taxon>Panpulmonata</taxon>
        <taxon>Eupulmonata</taxon>
        <taxon>Stylommatophora</taxon>
        <taxon>Helicina</taxon>
        <taxon>Helicoidea</taxon>
        <taxon>Geomitridae</taxon>
        <taxon>Candidula</taxon>
    </lineage>
</organism>
<dbReference type="EMBL" id="CAJHNH020001773">
    <property type="protein sequence ID" value="CAG5124382.1"/>
    <property type="molecule type" value="Genomic_DNA"/>
</dbReference>
<accession>A0A8S3ZBP0</accession>
<evidence type="ECO:0008006" key="3">
    <source>
        <dbReference type="Google" id="ProtNLM"/>
    </source>
</evidence>